<proteinExistence type="predicted"/>
<gene>
    <name evidence="1" type="ORF">Ciccas_008833</name>
</gene>
<accession>A0ABD2PZ01</accession>
<reference evidence="1 2" key="1">
    <citation type="submission" date="2024-11" db="EMBL/GenBank/DDBJ databases">
        <title>Adaptive evolution of stress response genes in parasites aligns with host niche diversity.</title>
        <authorList>
            <person name="Hahn C."/>
            <person name="Resl P."/>
        </authorList>
    </citation>
    <scope>NUCLEOTIDE SEQUENCE [LARGE SCALE GENOMIC DNA]</scope>
    <source>
        <strain evidence="1">EGGRZ-B1_66</strain>
        <tissue evidence="1">Body</tissue>
    </source>
</reference>
<name>A0ABD2PZ01_9PLAT</name>
<evidence type="ECO:0000313" key="2">
    <source>
        <dbReference type="Proteomes" id="UP001626550"/>
    </source>
</evidence>
<evidence type="ECO:0000313" key="1">
    <source>
        <dbReference type="EMBL" id="KAL3312574.1"/>
    </source>
</evidence>
<organism evidence="1 2">
    <name type="scientific">Cichlidogyrus casuarinus</name>
    <dbReference type="NCBI Taxonomy" id="1844966"/>
    <lineage>
        <taxon>Eukaryota</taxon>
        <taxon>Metazoa</taxon>
        <taxon>Spiralia</taxon>
        <taxon>Lophotrochozoa</taxon>
        <taxon>Platyhelminthes</taxon>
        <taxon>Monogenea</taxon>
        <taxon>Monopisthocotylea</taxon>
        <taxon>Dactylogyridea</taxon>
        <taxon>Ancyrocephalidae</taxon>
        <taxon>Cichlidogyrus</taxon>
    </lineage>
</organism>
<keyword evidence="2" id="KW-1185">Reference proteome</keyword>
<sequence length="190" mass="21186">MCAETLTNLVYFIDDRLFPEDGKLIVQMGNGKTCLVNGVAKFTLVEQPKFELDAQGRGFANVSLRFTDLDLTGEIEIGKYLPYIKRVKVKPVTISFSLAVFPDENPDIPASTIPYTKLERVPKGRLILRLMHLEITEWNGVSVKSSWGIGIGTTITKMDWVSKKIKAAVNEKVAPVIQNLLYTKARAAVK</sequence>
<dbReference type="Proteomes" id="UP001626550">
    <property type="component" value="Unassembled WGS sequence"/>
</dbReference>
<protein>
    <submittedName>
        <fullName evidence="1">Uncharacterized protein</fullName>
    </submittedName>
</protein>
<dbReference type="AlphaFoldDB" id="A0ABD2PZ01"/>
<dbReference type="EMBL" id="JBJKFK010001642">
    <property type="protein sequence ID" value="KAL3312574.1"/>
    <property type="molecule type" value="Genomic_DNA"/>
</dbReference>
<comment type="caution">
    <text evidence="1">The sequence shown here is derived from an EMBL/GenBank/DDBJ whole genome shotgun (WGS) entry which is preliminary data.</text>
</comment>